<dbReference type="EMBL" id="GBXM01001287">
    <property type="protein sequence ID" value="JAI07291.1"/>
    <property type="molecule type" value="Transcribed_RNA"/>
</dbReference>
<evidence type="ECO:0000313" key="1">
    <source>
        <dbReference type="EMBL" id="JAI07291.1"/>
    </source>
</evidence>
<accession>A0A0E9XZN4</accession>
<organism evidence="1">
    <name type="scientific">Anguilla anguilla</name>
    <name type="common">European freshwater eel</name>
    <name type="synonym">Muraena anguilla</name>
    <dbReference type="NCBI Taxonomy" id="7936"/>
    <lineage>
        <taxon>Eukaryota</taxon>
        <taxon>Metazoa</taxon>
        <taxon>Chordata</taxon>
        <taxon>Craniata</taxon>
        <taxon>Vertebrata</taxon>
        <taxon>Euteleostomi</taxon>
        <taxon>Actinopterygii</taxon>
        <taxon>Neopterygii</taxon>
        <taxon>Teleostei</taxon>
        <taxon>Anguilliformes</taxon>
        <taxon>Anguillidae</taxon>
        <taxon>Anguilla</taxon>
    </lineage>
</organism>
<dbReference type="AlphaFoldDB" id="A0A0E9XZN4"/>
<name>A0A0E9XZN4_ANGAN</name>
<protein>
    <submittedName>
        <fullName evidence="1">Uncharacterized protein</fullName>
    </submittedName>
</protein>
<sequence>MSFVSASFSLVKNMVLQIKTRENHVPYREKNVMLGIQRI</sequence>
<reference evidence="1" key="2">
    <citation type="journal article" date="2015" name="Fish Shellfish Immunol.">
        <title>Early steps in the European eel (Anguilla anguilla)-Vibrio vulnificus interaction in the gills: Role of the RtxA13 toxin.</title>
        <authorList>
            <person name="Callol A."/>
            <person name="Pajuelo D."/>
            <person name="Ebbesson L."/>
            <person name="Teles M."/>
            <person name="MacKenzie S."/>
            <person name="Amaro C."/>
        </authorList>
    </citation>
    <scope>NUCLEOTIDE SEQUENCE</scope>
</reference>
<reference evidence="1" key="1">
    <citation type="submission" date="2014-11" db="EMBL/GenBank/DDBJ databases">
        <authorList>
            <person name="Amaro Gonzalez C."/>
        </authorList>
    </citation>
    <scope>NUCLEOTIDE SEQUENCE</scope>
</reference>
<proteinExistence type="predicted"/>